<feature type="signal peptide" evidence="1">
    <location>
        <begin position="1"/>
        <end position="20"/>
    </location>
</feature>
<comment type="caution">
    <text evidence="2">The sequence shown here is derived from an EMBL/GenBank/DDBJ whole genome shotgun (WGS) entry which is preliminary data.</text>
</comment>
<keyword evidence="3" id="KW-1185">Reference proteome</keyword>
<feature type="chain" id="PRO_5010330749" evidence="1">
    <location>
        <begin position="21"/>
        <end position="119"/>
    </location>
</feature>
<evidence type="ECO:0000313" key="2">
    <source>
        <dbReference type="EMBL" id="OMJ08596.1"/>
    </source>
</evidence>
<sequence length="119" mass="13308">MLSNSFKTCLILSFLSIANSQSENNPRVFGSYLTWNNGEATNNAPFGTCFYFHTNQVVASSVVGAEVLLFSDTGCRNLMAKRDICGSAGFSNNLVEFGRKTYSIMVNRKDNICKYKRRH</sequence>
<gene>
    <name evidence="2" type="ORF">AYI70_g11440</name>
</gene>
<reference evidence="2 3" key="1">
    <citation type="submission" date="2017-01" db="EMBL/GenBank/DDBJ databases">
        <authorList>
            <person name="Mah S.A."/>
            <person name="Swanson W.J."/>
            <person name="Moy G.W."/>
            <person name="Vacquier V.D."/>
        </authorList>
    </citation>
    <scope>NUCLEOTIDE SEQUENCE [LARGE SCALE GENOMIC DNA]</scope>
    <source>
        <strain evidence="2 3">GSMNP</strain>
    </source>
</reference>
<keyword evidence="1" id="KW-0732">Signal</keyword>
<proteinExistence type="predicted"/>
<evidence type="ECO:0000313" key="3">
    <source>
        <dbReference type="Proteomes" id="UP000187283"/>
    </source>
</evidence>
<name>A0A1R1X1S2_9FUNG</name>
<dbReference type="Proteomes" id="UP000187283">
    <property type="component" value="Unassembled WGS sequence"/>
</dbReference>
<evidence type="ECO:0000256" key="1">
    <source>
        <dbReference type="SAM" id="SignalP"/>
    </source>
</evidence>
<dbReference type="AlphaFoldDB" id="A0A1R1X1S2"/>
<accession>A0A1R1X1S2</accession>
<dbReference type="EMBL" id="LSSN01005748">
    <property type="protein sequence ID" value="OMJ08596.1"/>
    <property type="molecule type" value="Genomic_DNA"/>
</dbReference>
<organism evidence="2 3">
    <name type="scientific">Smittium culicis</name>
    <dbReference type="NCBI Taxonomy" id="133412"/>
    <lineage>
        <taxon>Eukaryota</taxon>
        <taxon>Fungi</taxon>
        <taxon>Fungi incertae sedis</taxon>
        <taxon>Zoopagomycota</taxon>
        <taxon>Kickxellomycotina</taxon>
        <taxon>Harpellomycetes</taxon>
        <taxon>Harpellales</taxon>
        <taxon>Legeriomycetaceae</taxon>
        <taxon>Smittium</taxon>
    </lineage>
</organism>
<protein>
    <submittedName>
        <fullName evidence="2">Uncharacterized protein</fullName>
    </submittedName>
</protein>